<protein>
    <submittedName>
        <fullName evidence="2">MaoC domain-containing protein</fullName>
    </submittedName>
</protein>
<evidence type="ECO:0000313" key="2">
    <source>
        <dbReference type="EMBL" id="KCZ89919.1"/>
    </source>
</evidence>
<feature type="domain" description="MaoC-like" evidence="1">
    <location>
        <begin position="9"/>
        <end position="121"/>
    </location>
</feature>
<dbReference type="InterPro" id="IPR052342">
    <property type="entry name" value="MCH/BMMD"/>
</dbReference>
<dbReference type="InterPro" id="IPR002539">
    <property type="entry name" value="MaoC-like_dom"/>
</dbReference>
<dbReference type="CDD" id="cd03454">
    <property type="entry name" value="YdeM"/>
    <property type="match status" value="1"/>
</dbReference>
<dbReference type="PATRIC" id="fig|1280951.3.peg.2809"/>
<dbReference type="EMBL" id="ARYI01000013">
    <property type="protein sequence ID" value="KCZ89919.1"/>
    <property type="molecule type" value="Genomic_DNA"/>
</dbReference>
<evidence type="ECO:0000313" key="3">
    <source>
        <dbReference type="Proteomes" id="UP000025061"/>
    </source>
</evidence>
<keyword evidence="3" id="KW-1185">Reference proteome</keyword>
<sequence length="155" mass="17620">MKYYEDMVVGTKTRSSRSYKVTREEVIEFASKYDPQPFHLDDDAAAKTHFGRLSASGWHSGAMAMRLMVDTWKDMEPTAGLGSPGIDELRWVKPVFPGDELTVEMELISKRRMKSRRDMGLSKSRQTVLNQNGETVMTMVSNGLIQVRNPELDTE</sequence>
<comment type="caution">
    <text evidence="2">The sequence shown here is derived from an EMBL/GenBank/DDBJ whole genome shotgun (WGS) entry which is preliminary data.</text>
</comment>
<reference evidence="2 3" key="1">
    <citation type="submission" date="2013-04" db="EMBL/GenBank/DDBJ databases">
        <title>Hyphomonas hirschiana VP5 Genome Sequencing.</title>
        <authorList>
            <person name="Lai Q."/>
            <person name="Shao Z."/>
        </authorList>
    </citation>
    <scope>NUCLEOTIDE SEQUENCE [LARGE SCALE GENOMIC DNA]</scope>
    <source>
        <strain evidence="2 3">VP5</strain>
    </source>
</reference>
<dbReference type="Gene3D" id="3.10.129.10">
    <property type="entry name" value="Hotdog Thioesterase"/>
    <property type="match status" value="1"/>
</dbReference>
<name>A0A059FH20_9PROT</name>
<dbReference type="PANTHER" id="PTHR43664">
    <property type="entry name" value="MONOAMINE OXIDASE-RELATED"/>
    <property type="match status" value="1"/>
</dbReference>
<dbReference type="OrthoDB" id="9797938at2"/>
<dbReference type="Proteomes" id="UP000025061">
    <property type="component" value="Unassembled WGS sequence"/>
</dbReference>
<organism evidence="2 3">
    <name type="scientific">Hyphomonas hirschiana VP5</name>
    <dbReference type="NCBI Taxonomy" id="1280951"/>
    <lineage>
        <taxon>Bacteria</taxon>
        <taxon>Pseudomonadati</taxon>
        <taxon>Pseudomonadota</taxon>
        <taxon>Alphaproteobacteria</taxon>
        <taxon>Hyphomonadales</taxon>
        <taxon>Hyphomonadaceae</taxon>
        <taxon>Hyphomonas</taxon>
    </lineage>
</organism>
<evidence type="ECO:0000259" key="1">
    <source>
        <dbReference type="Pfam" id="PF01575"/>
    </source>
</evidence>
<dbReference type="AlphaFoldDB" id="A0A059FH20"/>
<dbReference type="PANTHER" id="PTHR43664:SF1">
    <property type="entry name" value="BETA-METHYLMALYL-COA DEHYDRATASE"/>
    <property type="match status" value="1"/>
</dbReference>
<gene>
    <name evidence="2" type="ORF">HHI_13945</name>
</gene>
<dbReference type="Pfam" id="PF01575">
    <property type="entry name" value="MaoC_dehydratas"/>
    <property type="match status" value="1"/>
</dbReference>
<dbReference type="SUPFAM" id="SSF54637">
    <property type="entry name" value="Thioesterase/thiol ester dehydrase-isomerase"/>
    <property type="match status" value="1"/>
</dbReference>
<dbReference type="RefSeq" id="WP_011648106.1">
    <property type="nucleotide sequence ID" value="NZ_ARYI01000013.1"/>
</dbReference>
<proteinExistence type="predicted"/>
<dbReference type="InterPro" id="IPR029069">
    <property type="entry name" value="HotDog_dom_sf"/>
</dbReference>
<accession>A0A059FH20</accession>